<dbReference type="PANTHER" id="PTHR31672">
    <property type="entry name" value="BNACNNG10540D PROTEIN"/>
    <property type="match status" value="1"/>
</dbReference>
<evidence type="ECO:0000256" key="1">
    <source>
        <dbReference type="SAM" id="MobiDB-lite"/>
    </source>
</evidence>
<proteinExistence type="predicted"/>
<dbReference type="InterPro" id="IPR036047">
    <property type="entry name" value="F-box-like_dom_sf"/>
</dbReference>
<dbReference type="EMBL" id="CM008046">
    <property type="protein sequence ID" value="PVH65949.1"/>
    <property type="molecule type" value="Genomic_DNA"/>
</dbReference>
<reference evidence="3" key="1">
    <citation type="submission" date="2018-04" db="EMBL/GenBank/DDBJ databases">
        <title>WGS assembly of Panicum hallii.</title>
        <authorList>
            <person name="Lovell J."/>
            <person name="Jenkins J."/>
            <person name="Lowry D."/>
            <person name="Mamidi S."/>
            <person name="Sreedasyam A."/>
            <person name="Weng X."/>
            <person name="Barry K."/>
            <person name="Bonette J."/>
            <person name="Campitelli B."/>
            <person name="Daum C."/>
            <person name="Gordon S."/>
            <person name="Gould B."/>
            <person name="Lipzen A."/>
            <person name="Macqueen A."/>
            <person name="Palacio-Mejia J."/>
            <person name="Plott C."/>
            <person name="Shakirov E."/>
            <person name="Shu S."/>
            <person name="Yoshinaga Y."/>
            <person name="Zane M."/>
            <person name="Rokhsar D."/>
            <person name="Grimwood J."/>
            <person name="Schmutz J."/>
            <person name="Juenger T."/>
        </authorList>
    </citation>
    <scope>NUCLEOTIDE SEQUENCE [LARGE SCALE GENOMIC DNA]</scope>
    <source>
        <strain evidence="3">FIL2</strain>
    </source>
</reference>
<feature type="domain" description="F-box" evidence="2">
    <location>
        <begin position="29"/>
        <end position="70"/>
    </location>
</feature>
<dbReference type="InterPro" id="IPR050796">
    <property type="entry name" value="SCF_F-box_component"/>
</dbReference>
<evidence type="ECO:0000313" key="3">
    <source>
        <dbReference type="EMBL" id="PVH65949.1"/>
    </source>
</evidence>
<dbReference type="InterPro" id="IPR001810">
    <property type="entry name" value="F-box_dom"/>
</dbReference>
<feature type="region of interest" description="Disordered" evidence="1">
    <location>
        <begin position="124"/>
        <end position="149"/>
    </location>
</feature>
<evidence type="ECO:0000259" key="2">
    <source>
        <dbReference type="SMART" id="SM00256"/>
    </source>
</evidence>
<accession>A0A2T8KUY4</accession>
<dbReference type="Pfam" id="PF12937">
    <property type="entry name" value="F-box-like"/>
    <property type="match status" value="1"/>
</dbReference>
<dbReference type="Proteomes" id="UP000243499">
    <property type="component" value="Chromosome 1"/>
</dbReference>
<sequence>MMKGVQLRRATTLKPRSDEEATVKATPFLPMLVVVWDILVRLPAKALLRCRAVCRSWRDLTSGDDFLLAHHQHQPSLPLLSFGGEIDACRRNVDAALDAFDFRRRPAERRPVLRFSDYNRRGPSLMVPSTSATRPRASGPHTTSGGATFKPAVTSVKKIDDIGSPTPTARRLALFPTQRRFVFQFPIGVFSVLARTATTPHRGNRQLLRSCLLQPRP</sequence>
<dbReference type="SMART" id="SM00256">
    <property type="entry name" value="FBOX"/>
    <property type="match status" value="1"/>
</dbReference>
<dbReference type="PANTHER" id="PTHR31672:SF2">
    <property type="entry name" value="F-BOX DOMAIN-CONTAINING PROTEIN"/>
    <property type="match status" value="1"/>
</dbReference>
<organism evidence="3">
    <name type="scientific">Panicum hallii</name>
    <dbReference type="NCBI Taxonomy" id="206008"/>
    <lineage>
        <taxon>Eukaryota</taxon>
        <taxon>Viridiplantae</taxon>
        <taxon>Streptophyta</taxon>
        <taxon>Embryophyta</taxon>
        <taxon>Tracheophyta</taxon>
        <taxon>Spermatophyta</taxon>
        <taxon>Magnoliopsida</taxon>
        <taxon>Liliopsida</taxon>
        <taxon>Poales</taxon>
        <taxon>Poaceae</taxon>
        <taxon>PACMAD clade</taxon>
        <taxon>Panicoideae</taxon>
        <taxon>Panicodae</taxon>
        <taxon>Paniceae</taxon>
        <taxon>Panicinae</taxon>
        <taxon>Panicum</taxon>
        <taxon>Panicum sect. Panicum</taxon>
    </lineage>
</organism>
<dbReference type="Gene3D" id="1.20.1280.50">
    <property type="match status" value="1"/>
</dbReference>
<dbReference type="AlphaFoldDB" id="A0A2T8KUY4"/>
<dbReference type="Gramene" id="PVH65949">
    <property type="protein sequence ID" value="PVH65949"/>
    <property type="gene ID" value="PAHAL_1G110300"/>
</dbReference>
<protein>
    <recommendedName>
        <fullName evidence="2">F-box domain-containing protein</fullName>
    </recommendedName>
</protein>
<dbReference type="SUPFAM" id="SSF81383">
    <property type="entry name" value="F-box domain"/>
    <property type="match status" value="1"/>
</dbReference>
<name>A0A2T8KUY4_9POAL</name>
<gene>
    <name evidence="3" type="ORF">PAHAL_1G110300</name>
</gene>